<dbReference type="PANTHER" id="PTHR31157:SF1">
    <property type="entry name" value="SCP DOMAIN-CONTAINING PROTEIN"/>
    <property type="match status" value="1"/>
</dbReference>
<gene>
    <name evidence="3" type="ORF">L0P62_11105</name>
</gene>
<protein>
    <submittedName>
        <fullName evidence="3">CAP domain-containing protein</fullName>
    </submittedName>
</protein>
<dbReference type="PANTHER" id="PTHR31157">
    <property type="entry name" value="SCP DOMAIN-CONTAINING PROTEIN"/>
    <property type="match status" value="1"/>
</dbReference>
<keyword evidence="4" id="KW-1185">Reference proteome</keyword>
<dbReference type="NCBIfam" id="TIGR02909">
    <property type="entry name" value="spore_YkwD"/>
    <property type="match status" value="1"/>
</dbReference>
<evidence type="ECO:0000313" key="3">
    <source>
        <dbReference type="EMBL" id="MCG4565997.1"/>
    </source>
</evidence>
<feature type="chain" id="PRO_5040356784" evidence="1">
    <location>
        <begin position="28"/>
        <end position="233"/>
    </location>
</feature>
<organism evidence="3 4">
    <name type="scientific">Anaerosalibacter bizertensis</name>
    <dbReference type="NCBI Taxonomy" id="932217"/>
    <lineage>
        <taxon>Bacteria</taxon>
        <taxon>Bacillati</taxon>
        <taxon>Bacillota</taxon>
        <taxon>Tissierellia</taxon>
        <taxon>Tissierellales</taxon>
        <taxon>Sporanaerobacteraceae</taxon>
        <taxon>Anaerosalibacter</taxon>
    </lineage>
</organism>
<dbReference type="InterPro" id="IPR035940">
    <property type="entry name" value="CAP_sf"/>
</dbReference>
<dbReference type="RefSeq" id="WP_226808822.1">
    <property type="nucleotide sequence ID" value="NZ_JAJBNW010000111.1"/>
</dbReference>
<dbReference type="EMBL" id="JAKNID010000076">
    <property type="protein sequence ID" value="MCG4565997.1"/>
    <property type="molecule type" value="Genomic_DNA"/>
</dbReference>
<dbReference type="Pfam" id="PF00188">
    <property type="entry name" value="CAP"/>
    <property type="match status" value="1"/>
</dbReference>
<evidence type="ECO:0000313" key="4">
    <source>
        <dbReference type="Proteomes" id="UP001108123"/>
    </source>
</evidence>
<dbReference type="InterPro" id="IPR014044">
    <property type="entry name" value="CAP_dom"/>
</dbReference>
<evidence type="ECO:0000259" key="2">
    <source>
        <dbReference type="Pfam" id="PF00188"/>
    </source>
</evidence>
<evidence type="ECO:0000256" key="1">
    <source>
        <dbReference type="SAM" id="SignalP"/>
    </source>
</evidence>
<dbReference type="CDD" id="cd05379">
    <property type="entry name" value="CAP_bacterial"/>
    <property type="match status" value="1"/>
</dbReference>
<dbReference type="InterPro" id="IPR014258">
    <property type="entry name" value="CAP_domain_YkwD-like"/>
</dbReference>
<feature type="signal peptide" evidence="1">
    <location>
        <begin position="1"/>
        <end position="27"/>
    </location>
</feature>
<sequence length="233" mass="26798">MRKNIKKYLLSLSIAAFLFSPISLAHAANYTTIKYYPRTRYQYKINEDWNNYLITYIPRYKYNNTTEQNKVITEKESITKPTRNVVEKNIPTENNTQKEVNQNISTSANAEELKVVELVNIERKKAGLSPLSYNEELSKVARIKSQDMADKNYFSHNSPTYKDPFTMMKNFGIKYGQAGENIAKGYLSAESVMNGWMNSSGHRANILNSNFKKIGVGYVNKGGTTYWTQMFTD</sequence>
<proteinExistence type="predicted"/>
<comment type="caution">
    <text evidence="3">The sequence shown here is derived from an EMBL/GenBank/DDBJ whole genome shotgun (WGS) entry which is preliminary data.</text>
</comment>
<dbReference type="Gene3D" id="3.40.33.10">
    <property type="entry name" value="CAP"/>
    <property type="match status" value="1"/>
</dbReference>
<accession>A0A9Q4AEK6</accession>
<reference evidence="3" key="1">
    <citation type="submission" date="2022-01" db="EMBL/GenBank/DDBJ databases">
        <title>Collection of gut derived symbiotic bacterial strains cultured from healthy donors.</title>
        <authorList>
            <person name="Lin H."/>
            <person name="Kohout C."/>
            <person name="Waligurski E."/>
            <person name="Pamer E.G."/>
        </authorList>
    </citation>
    <scope>NUCLEOTIDE SEQUENCE</scope>
    <source>
        <strain evidence="3">MSK.14.39</strain>
    </source>
</reference>
<dbReference type="Proteomes" id="UP001108123">
    <property type="component" value="Unassembled WGS sequence"/>
</dbReference>
<name>A0A9Q4AEK6_9FIRM</name>
<feature type="domain" description="SCP" evidence="2">
    <location>
        <begin position="116"/>
        <end position="231"/>
    </location>
</feature>
<keyword evidence="1" id="KW-0732">Signal</keyword>
<dbReference type="SUPFAM" id="SSF55797">
    <property type="entry name" value="PR-1-like"/>
    <property type="match status" value="1"/>
</dbReference>
<dbReference type="AlphaFoldDB" id="A0A9Q4AEK6"/>